<organism evidence="12 13">
    <name type="scientific">Endomicrobium trichonymphae</name>
    <dbReference type="NCBI Taxonomy" id="1408204"/>
    <lineage>
        <taxon>Bacteria</taxon>
        <taxon>Pseudomonadati</taxon>
        <taxon>Elusimicrobiota</taxon>
        <taxon>Endomicrobiia</taxon>
        <taxon>Endomicrobiales</taxon>
        <taxon>Endomicrobiaceae</taxon>
        <taxon>Candidatus Endomicrobiellum</taxon>
    </lineage>
</organism>
<accession>A0A1E5ILN0</accession>
<keyword evidence="10" id="KW-0456">Lyase</keyword>
<dbReference type="Gene3D" id="1.10.1670.10">
    <property type="entry name" value="Helix-hairpin-Helix base-excision DNA repair enzymes (C-terminal)"/>
    <property type="match status" value="1"/>
</dbReference>
<comment type="caution">
    <text evidence="12">The sequence shown here is derived from an EMBL/GenBank/DDBJ whole genome shotgun (WGS) entry which is preliminary data.</text>
</comment>
<dbReference type="SUPFAM" id="SSF48150">
    <property type="entry name" value="DNA-glycosylase"/>
    <property type="match status" value="1"/>
</dbReference>
<dbReference type="InterPro" id="IPR000445">
    <property type="entry name" value="HhH_motif"/>
</dbReference>
<keyword evidence="7" id="KW-0411">Iron-sulfur</keyword>
<dbReference type="HAMAP" id="MF_00942">
    <property type="entry name" value="Nth"/>
    <property type="match status" value="1"/>
</dbReference>
<dbReference type="GO" id="GO:0140078">
    <property type="term" value="F:class I DNA-(apurinic or apyrimidinic site) endonuclease activity"/>
    <property type="evidence" value="ECO:0007669"/>
    <property type="project" value="UniProtKB-EC"/>
</dbReference>
<evidence type="ECO:0000256" key="10">
    <source>
        <dbReference type="HAMAP-Rule" id="MF_00942"/>
    </source>
</evidence>
<dbReference type="EC" id="4.2.99.18" evidence="10"/>
<evidence type="ECO:0000256" key="8">
    <source>
        <dbReference type="ARBA" id="ARBA00023204"/>
    </source>
</evidence>
<keyword evidence="6" id="KW-0408">Iron</keyword>
<dbReference type="InterPro" id="IPR005759">
    <property type="entry name" value="Nth"/>
</dbReference>
<dbReference type="Pfam" id="PF00633">
    <property type="entry name" value="HHH"/>
    <property type="match status" value="1"/>
</dbReference>
<keyword evidence="12" id="KW-0540">Nuclease</keyword>
<dbReference type="GO" id="GO:0003677">
    <property type="term" value="F:DNA binding"/>
    <property type="evidence" value="ECO:0007669"/>
    <property type="project" value="UniProtKB-UniRule"/>
</dbReference>
<keyword evidence="4 10" id="KW-0227">DNA damage</keyword>
<dbReference type="GO" id="GO:0051539">
    <property type="term" value="F:4 iron, 4 sulfur cluster binding"/>
    <property type="evidence" value="ECO:0007669"/>
    <property type="project" value="UniProtKB-KW"/>
</dbReference>
<dbReference type="FunFam" id="1.10.340.30:FF:000001">
    <property type="entry name" value="Endonuclease III"/>
    <property type="match status" value="1"/>
</dbReference>
<evidence type="ECO:0000256" key="7">
    <source>
        <dbReference type="ARBA" id="ARBA00023014"/>
    </source>
</evidence>
<dbReference type="NCBIfam" id="TIGR01083">
    <property type="entry name" value="nth"/>
    <property type="match status" value="1"/>
</dbReference>
<dbReference type="InterPro" id="IPR004036">
    <property type="entry name" value="Endonuclease-III-like_CS2"/>
</dbReference>
<reference evidence="12 13" key="1">
    <citation type="submission" date="2015-11" db="EMBL/GenBank/DDBJ databases">
        <title>Evidence for parallel genomic evolution in an endosymbiosis of termite gut flagellates.</title>
        <authorList>
            <person name="Zheng H."/>
        </authorList>
    </citation>
    <scope>NUCLEOTIDE SEQUENCE [LARGE SCALE GENOMIC DNA]</scope>
    <source>
        <strain evidence="12 13">CET450</strain>
    </source>
</reference>
<evidence type="ECO:0000256" key="1">
    <source>
        <dbReference type="ARBA" id="ARBA00008343"/>
    </source>
</evidence>
<dbReference type="SMART" id="SM00478">
    <property type="entry name" value="ENDO3c"/>
    <property type="match status" value="1"/>
</dbReference>
<dbReference type="CDD" id="cd00056">
    <property type="entry name" value="ENDO3c"/>
    <property type="match status" value="1"/>
</dbReference>
<protein>
    <recommendedName>
        <fullName evidence="10">Endonuclease III</fullName>
        <ecNumber evidence="10">4.2.99.18</ecNumber>
    </recommendedName>
    <alternativeName>
        <fullName evidence="10">DNA-(apurinic or apyrimidinic site) lyase</fullName>
    </alternativeName>
</protein>
<dbReference type="Pfam" id="PF00730">
    <property type="entry name" value="HhH-GPD"/>
    <property type="match status" value="1"/>
</dbReference>
<dbReference type="GO" id="GO:0046872">
    <property type="term" value="F:metal ion binding"/>
    <property type="evidence" value="ECO:0007669"/>
    <property type="project" value="UniProtKB-KW"/>
</dbReference>
<keyword evidence="9 10" id="KW-0326">Glycosidase</keyword>
<dbReference type="GO" id="GO:0019104">
    <property type="term" value="F:DNA N-glycosylase activity"/>
    <property type="evidence" value="ECO:0007669"/>
    <property type="project" value="UniProtKB-UniRule"/>
</dbReference>
<evidence type="ECO:0000256" key="5">
    <source>
        <dbReference type="ARBA" id="ARBA00022801"/>
    </source>
</evidence>
<evidence type="ECO:0000256" key="6">
    <source>
        <dbReference type="ARBA" id="ARBA00023004"/>
    </source>
</evidence>
<evidence type="ECO:0000256" key="3">
    <source>
        <dbReference type="ARBA" id="ARBA00022723"/>
    </source>
</evidence>
<keyword evidence="8 10" id="KW-0234">DNA repair</keyword>
<sequence length="212" mass="24239">MERNKKEYAVRIIKILEEDYGHVKCALNFSSPFELLTAAILSAQCTDERVNKVTENLFKRYKSVEDYANADILELENYIKSAGFFRNKGKNIIKSAQMVINKYNGDVPQTMEELLELSGVARKTANVVLVSAFGKSEGIAVDTHVIRIANLLELTEYDDPVKIEKDLMKIVPKKYWINFSFMIQTLGRRICKARNPVHVFCSLNKICPLLQK</sequence>
<keyword evidence="10" id="KW-0238">DNA-binding</keyword>
<dbReference type="PIRSF" id="PIRSF001435">
    <property type="entry name" value="Nth"/>
    <property type="match status" value="1"/>
</dbReference>
<keyword evidence="2" id="KW-0004">4Fe-4S</keyword>
<dbReference type="GO" id="GO:0006285">
    <property type="term" value="P:base-excision repair, AP site formation"/>
    <property type="evidence" value="ECO:0007669"/>
    <property type="project" value="TreeGrafter"/>
</dbReference>
<evidence type="ECO:0000256" key="9">
    <source>
        <dbReference type="ARBA" id="ARBA00023295"/>
    </source>
</evidence>
<proteinExistence type="inferred from homology"/>
<comment type="cofactor">
    <cofactor evidence="10">
        <name>[4Fe-4S] cluster</name>
        <dbReference type="ChEBI" id="CHEBI:49883"/>
    </cofactor>
    <text evidence="10">Binds 1 [4Fe-4S] cluster.</text>
</comment>
<dbReference type="InterPro" id="IPR011257">
    <property type="entry name" value="DNA_glycosylase"/>
</dbReference>
<evidence type="ECO:0000256" key="4">
    <source>
        <dbReference type="ARBA" id="ARBA00022763"/>
    </source>
</evidence>
<evidence type="ECO:0000313" key="12">
    <source>
        <dbReference type="EMBL" id="OEG71359.1"/>
    </source>
</evidence>
<comment type="caution">
    <text evidence="10">Lacks conserved residue(s) required for the propagation of feature annotation.</text>
</comment>
<dbReference type="Proteomes" id="UP000095237">
    <property type="component" value="Unassembled WGS sequence"/>
</dbReference>
<comment type="function">
    <text evidence="10">DNA repair enzyme that has both DNA N-glycosylase activity and AP-lyase activity. The DNA N-glycosylase activity releases various damaged pyrimidines from DNA by cleaving the N-glycosidic bond, leaving an AP (apurinic/apyrimidinic) site. The AP-lyase activity cleaves the phosphodiester bond 3' to the AP site by a beta-elimination, leaving a 3'-terminal unsaturated sugar and a product with a terminal 5'-phosphate.</text>
</comment>
<keyword evidence="12" id="KW-0255">Endonuclease</keyword>
<dbReference type="PROSITE" id="PS01155">
    <property type="entry name" value="ENDONUCLEASE_III_2"/>
    <property type="match status" value="1"/>
</dbReference>
<feature type="domain" description="HhH-GPD" evidence="11">
    <location>
        <begin position="41"/>
        <end position="189"/>
    </location>
</feature>
<comment type="catalytic activity">
    <reaction evidence="10">
        <text>2'-deoxyribonucleotide-(2'-deoxyribose 5'-phosphate)-2'-deoxyribonucleotide-DNA = a 3'-end 2'-deoxyribonucleotide-(2,3-dehydro-2,3-deoxyribose 5'-phosphate)-DNA + a 5'-end 5'-phospho-2'-deoxyribonucleoside-DNA + H(+)</text>
        <dbReference type="Rhea" id="RHEA:66592"/>
        <dbReference type="Rhea" id="RHEA-COMP:13180"/>
        <dbReference type="Rhea" id="RHEA-COMP:16897"/>
        <dbReference type="Rhea" id="RHEA-COMP:17067"/>
        <dbReference type="ChEBI" id="CHEBI:15378"/>
        <dbReference type="ChEBI" id="CHEBI:136412"/>
        <dbReference type="ChEBI" id="CHEBI:157695"/>
        <dbReference type="ChEBI" id="CHEBI:167181"/>
        <dbReference type="EC" id="4.2.99.18"/>
    </reaction>
</comment>
<dbReference type="EMBL" id="LNVX01000218">
    <property type="protein sequence ID" value="OEG71359.1"/>
    <property type="molecule type" value="Genomic_DNA"/>
</dbReference>
<dbReference type="AlphaFoldDB" id="A0A1E5ILN0"/>
<dbReference type="PANTHER" id="PTHR10359">
    <property type="entry name" value="A/G-SPECIFIC ADENINE GLYCOSYLASE/ENDONUCLEASE III"/>
    <property type="match status" value="1"/>
</dbReference>
<comment type="similarity">
    <text evidence="1 10">Belongs to the Nth/MutY family.</text>
</comment>
<evidence type="ECO:0000259" key="11">
    <source>
        <dbReference type="SMART" id="SM00478"/>
    </source>
</evidence>
<keyword evidence="5 10" id="KW-0378">Hydrolase</keyword>
<dbReference type="PANTHER" id="PTHR10359:SF18">
    <property type="entry name" value="ENDONUCLEASE III"/>
    <property type="match status" value="1"/>
</dbReference>
<evidence type="ECO:0000256" key="2">
    <source>
        <dbReference type="ARBA" id="ARBA00022485"/>
    </source>
</evidence>
<keyword evidence="13" id="KW-1185">Reference proteome</keyword>
<name>A0A1E5ILN0_ENDTX</name>
<evidence type="ECO:0000313" key="13">
    <source>
        <dbReference type="Proteomes" id="UP000095237"/>
    </source>
</evidence>
<gene>
    <name evidence="10" type="primary">nth</name>
    <name evidence="12" type="ORF">ATZ36_14650</name>
</gene>
<dbReference type="InterPro" id="IPR003265">
    <property type="entry name" value="HhH-GPD_domain"/>
</dbReference>
<keyword evidence="3" id="KW-0479">Metal-binding</keyword>
<dbReference type="Gene3D" id="1.10.340.30">
    <property type="entry name" value="Hypothetical protein, domain 2"/>
    <property type="match status" value="1"/>
</dbReference>
<dbReference type="InterPro" id="IPR023170">
    <property type="entry name" value="HhH_base_excis_C"/>
</dbReference>